<proteinExistence type="predicted"/>
<reference evidence="1" key="1">
    <citation type="journal article" date="2015" name="Nature">
        <title>Complex archaea that bridge the gap between prokaryotes and eukaryotes.</title>
        <authorList>
            <person name="Spang A."/>
            <person name="Saw J.H."/>
            <person name="Jorgensen S.L."/>
            <person name="Zaremba-Niedzwiedzka K."/>
            <person name="Martijn J."/>
            <person name="Lind A.E."/>
            <person name="van Eijk R."/>
            <person name="Schleper C."/>
            <person name="Guy L."/>
            <person name="Ettema T.J."/>
        </authorList>
    </citation>
    <scope>NUCLEOTIDE SEQUENCE</scope>
</reference>
<gene>
    <name evidence="1" type="ORF">LCGC14_1987140</name>
</gene>
<name>A0A0F9HKH3_9ZZZZ</name>
<evidence type="ECO:0000313" key="1">
    <source>
        <dbReference type="EMBL" id="KKL82200.1"/>
    </source>
</evidence>
<dbReference type="EMBL" id="LAZR01022338">
    <property type="protein sequence ID" value="KKL82200.1"/>
    <property type="molecule type" value="Genomic_DNA"/>
</dbReference>
<sequence>MSNPTRQVCARCNRRGWGFWSPDRIWNAVAGVIWRNADICVFCFGELGDEKWIVWTEGLKIRPMSMKAQREFVDTLTEEHSDE</sequence>
<protein>
    <submittedName>
        <fullName evidence="1">Uncharacterized protein</fullName>
    </submittedName>
</protein>
<organism evidence="1">
    <name type="scientific">marine sediment metagenome</name>
    <dbReference type="NCBI Taxonomy" id="412755"/>
    <lineage>
        <taxon>unclassified sequences</taxon>
        <taxon>metagenomes</taxon>
        <taxon>ecological metagenomes</taxon>
    </lineage>
</organism>
<accession>A0A0F9HKH3</accession>
<dbReference type="AlphaFoldDB" id="A0A0F9HKH3"/>
<comment type="caution">
    <text evidence="1">The sequence shown here is derived from an EMBL/GenBank/DDBJ whole genome shotgun (WGS) entry which is preliminary data.</text>
</comment>